<keyword evidence="3" id="KW-0732">Signal</keyword>
<dbReference type="PANTHER" id="PTHR47245">
    <property type="entry name" value="PEPTIDYLPROLYL ISOMERASE"/>
    <property type="match status" value="1"/>
</dbReference>
<keyword evidence="7" id="KW-1185">Reference proteome</keyword>
<comment type="catalytic activity">
    <reaction evidence="1">
        <text>[protein]-peptidylproline (omega=180) = [protein]-peptidylproline (omega=0)</text>
        <dbReference type="Rhea" id="RHEA:16237"/>
        <dbReference type="Rhea" id="RHEA-COMP:10747"/>
        <dbReference type="Rhea" id="RHEA-COMP:10748"/>
        <dbReference type="ChEBI" id="CHEBI:83833"/>
        <dbReference type="ChEBI" id="CHEBI:83834"/>
        <dbReference type="EC" id="5.2.1.8"/>
    </reaction>
</comment>
<dbReference type="KEGG" id="proo:MJB10_07750"/>
<gene>
    <name evidence="6" type="ORF">MJB10_07750</name>
</gene>
<dbReference type="GO" id="GO:0003755">
    <property type="term" value="F:peptidyl-prolyl cis-trans isomerase activity"/>
    <property type="evidence" value="ECO:0007669"/>
    <property type="project" value="UniProtKB-KW"/>
</dbReference>
<keyword evidence="4" id="KW-0697">Rotamase</keyword>
<name>A0AA96RM11_9BACL</name>
<dbReference type="EMBL" id="CP130319">
    <property type="protein sequence ID" value="WNR45979.1"/>
    <property type="molecule type" value="Genomic_DNA"/>
</dbReference>
<evidence type="ECO:0000256" key="5">
    <source>
        <dbReference type="ARBA" id="ARBA00023235"/>
    </source>
</evidence>
<evidence type="ECO:0000256" key="4">
    <source>
        <dbReference type="ARBA" id="ARBA00023110"/>
    </source>
</evidence>
<dbReference type="Proteomes" id="UP001304650">
    <property type="component" value="Chromosome"/>
</dbReference>
<keyword evidence="5" id="KW-0413">Isomerase</keyword>
<sequence length="366" mass="42011">MPPRKMKWKMVPWIVGMAAVGVISAWVTLSHTGMDKYAIVAKVNDTGITAEDLETRMSYLRNDTVQYFKRTYQAEVNRDFWDRRFGNENPLAYIRKLALDDLVREKLEQQLAVQYGIDYISSTDDLHQKLIKENKRRAEAVKQGKPIYGLMQYDEKTYASYLRSNMLIQLKQVLSQSLLVVTDKEAEVSYQSQGSEGFRLPGLIRMDRYSIPFLGKDGGIELGLKAEAESAMNNLYLQASKGEDLAGAAAKWNENANGISNLRIKHQELTFEPKNRRSDQVEYPELLDWADKLEQGGLSPVLMISGEIVVFRLTQKSTGDVQAFHLVKEQIKNRLLDEKFELLIQDMRSHAETQIQEQVYENVKME</sequence>
<dbReference type="RefSeq" id="WP_314803195.1">
    <property type="nucleotide sequence ID" value="NZ_CP130319.1"/>
</dbReference>
<accession>A0AA96RM11</accession>
<dbReference type="AlphaFoldDB" id="A0AA96RM11"/>
<dbReference type="InterPro" id="IPR050245">
    <property type="entry name" value="PrsA_foldase"/>
</dbReference>
<protein>
    <recommendedName>
        <fullName evidence="2">peptidylprolyl isomerase</fullName>
        <ecNumber evidence="2">5.2.1.8</ecNumber>
    </recommendedName>
</protein>
<dbReference type="Gene3D" id="1.10.4030.10">
    <property type="entry name" value="Porin chaperone SurA, peptide-binding domain"/>
    <property type="match status" value="1"/>
</dbReference>
<proteinExistence type="predicted"/>
<reference evidence="6" key="1">
    <citation type="submission" date="2022-02" db="EMBL/GenBank/DDBJ databases">
        <title>Paenibacillus sp. MBLB1832 Whole Genome Shotgun Sequencing.</title>
        <authorList>
            <person name="Hwang C.Y."/>
            <person name="Cho E.-S."/>
            <person name="Seo M.-J."/>
        </authorList>
    </citation>
    <scope>NUCLEOTIDE SEQUENCE</scope>
    <source>
        <strain evidence="6">MBLB1832</strain>
    </source>
</reference>
<dbReference type="Pfam" id="PF13624">
    <property type="entry name" value="SurA_N_3"/>
    <property type="match status" value="1"/>
</dbReference>
<evidence type="ECO:0000313" key="6">
    <source>
        <dbReference type="EMBL" id="WNR45979.1"/>
    </source>
</evidence>
<dbReference type="EC" id="5.2.1.8" evidence="2"/>
<dbReference type="SUPFAM" id="SSF109998">
    <property type="entry name" value="Triger factor/SurA peptide-binding domain-like"/>
    <property type="match status" value="1"/>
</dbReference>
<evidence type="ECO:0000256" key="3">
    <source>
        <dbReference type="ARBA" id="ARBA00022729"/>
    </source>
</evidence>
<evidence type="ECO:0000313" key="7">
    <source>
        <dbReference type="Proteomes" id="UP001304650"/>
    </source>
</evidence>
<evidence type="ECO:0000256" key="2">
    <source>
        <dbReference type="ARBA" id="ARBA00013194"/>
    </source>
</evidence>
<dbReference type="PANTHER" id="PTHR47245:SF1">
    <property type="entry name" value="FOLDASE PROTEIN PRSA"/>
    <property type="match status" value="1"/>
</dbReference>
<dbReference type="InterPro" id="IPR027304">
    <property type="entry name" value="Trigger_fact/SurA_dom_sf"/>
</dbReference>
<evidence type="ECO:0000256" key="1">
    <source>
        <dbReference type="ARBA" id="ARBA00000971"/>
    </source>
</evidence>
<organism evidence="6 7">
    <name type="scientific">Paenibacillus roseopurpureus</name>
    <dbReference type="NCBI Taxonomy" id="2918901"/>
    <lineage>
        <taxon>Bacteria</taxon>
        <taxon>Bacillati</taxon>
        <taxon>Bacillota</taxon>
        <taxon>Bacilli</taxon>
        <taxon>Bacillales</taxon>
        <taxon>Paenibacillaceae</taxon>
        <taxon>Paenibacillus</taxon>
    </lineage>
</organism>